<dbReference type="GO" id="GO:0004518">
    <property type="term" value="F:nuclease activity"/>
    <property type="evidence" value="ECO:0007669"/>
    <property type="project" value="UniProtKB-KW"/>
</dbReference>
<dbReference type="Proteomes" id="UP000243077">
    <property type="component" value="Chromosome"/>
</dbReference>
<dbReference type="KEGG" id="psai:C3B54_111495"/>
<name>A0A2L2BRX7_9MICO</name>
<keyword evidence="7" id="KW-1185">Reference proteome</keyword>
<sequence>MGVLYLDASAAAKLIVDEQESVALAAFIREHLARQPGSRSPVSSPLVSSDLLRTELLAVTGRVGGNPDDARTLLRSVQLLALTPAVCDAAGRIAGAVVGPALGSLDAIHLASALTVVTHIDWIVTYDKRFRDTARSMGLEVVAPE</sequence>
<keyword evidence="2" id="KW-0479">Metal-binding</keyword>
<dbReference type="RefSeq" id="WP_104913911.1">
    <property type="nucleotide sequence ID" value="NZ_CP026923.1"/>
</dbReference>
<dbReference type="OrthoDB" id="1525146at2"/>
<feature type="domain" description="PIN" evidence="5">
    <location>
        <begin position="5"/>
        <end position="135"/>
    </location>
</feature>
<keyword evidence="3" id="KW-0378">Hydrolase</keyword>
<evidence type="ECO:0000256" key="1">
    <source>
        <dbReference type="ARBA" id="ARBA00022722"/>
    </source>
</evidence>
<protein>
    <submittedName>
        <fullName evidence="6">VapC-like toxin</fullName>
    </submittedName>
</protein>
<dbReference type="Gene3D" id="3.40.50.1010">
    <property type="entry name" value="5'-nuclease"/>
    <property type="match status" value="1"/>
</dbReference>
<gene>
    <name evidence="6" type="ORF">C3B54_111495</name>
</gene>
<evidence type="ECO:0000256" key="2">
    <source>
        <dbReference type="ARBA" id="ARBA00022723"/>
    </source>
</evidence>
<proteinExistence type="predicted"/>
<dbReference type="CDD" id="cd09874">
    <property type="entry name" value="PIN_MT3492-like"/>
    <property type="match status" value="1"/>
</dbReference>
<accession>A0A2L2BRX7</accession>
<reference evidence="6 7" key="1">
    <citation type="submission" date="2018-02" db="EMBL/GenBank/DDBJ databases">
        <title>Complete genome of the streamlined marine actinobacterium Pontimonas salivibrio CL-TW6 adapted to coastal planktonic lifestype.</title>
        <authorList>
            <person name="Cho B.C."/>
            <person name="Hardies S.C."/>
            <person name="Jang G.I."/>
            <person name="Hwang C.Y."/>
        </authorList>
    </citation>
    <scope>NUCLEOTIDE SEQUENCE [LARGE SCALE GENOMIC DNA]</scope>
    <source>
        <strain evidence="6 7">CL-TW6</strain>
    </source>
</reference>
<keyword evidence="1" id="KW-0540">Nuclease</keyword>
<evidence type="ECO:0000313" key="6">
    <source>
        <dbReference type="EMBL" id="AVG24434.1"/>
    </source>
</evidence>
<evidence type="ECO:0000256" key="3">
    <source>
        <dbReference type="ARBA" id="ARBA00022801"/>
    </source>
</evidence>
<evidence type="ECO:0000256" key="4">
    <source>
        <dbReference type="ARBA" id="ARBA00022842"/>
    </source>
</evidence>
<dbReference type="GO" id="GO:0016787">
    <property type="term" value="F:hydrolase activity"/>
    <property type="evidence" value="ECO:0007669"/>
    <property type="project" value="UniProtKB-KW"/>
</dbReference>
<evidence type="ECO:0000313" key="7">
    <source>
        <dbReference type="Proteomes" id="UP000243077"/>
    </source>
</evidence>
<dbReference type="AlphaFoldDB" id="A0A2L2BRX7"/>
<dbReference type="InterPro" id="IPR002716">
    <property type="entry name" value="PIN_dom"/>
</dbReference>
<dbReference type="Pfam" id="PF01850">
    <property type="entry name" value="PIN"/>
    <property type="match status" value="1"/>
</dbReference>
<keyword evidence="4" id="KW-0460">Magnesium</keyword>
<dbReference type="GO" id="GO:0046872">
    <property type="term" value="F:metal ion binding"/>
    <property type="evidence" value="ECO:0007669"/>
    <property type="project" value="UniProtKB-KW"/>
</dbReference>
<dbReference type="InterPro" id="IPR029060">
    <property type="entry name" value="PIN-like_dom_sf"/>
</dbReference>
<organism evidence="6 7">
    <name type="scientific">Pontimonas salivibrio</name>
    <dbReference type="NCBI Taxonomy" id="1159327"/>
    <lineage>
        <taxon>Bacteria</taxon>
        <taxon>Bacillati</taxon>
        <taxon>Actinomycetota</taxon>
        <taxon>Actinomycetes</taxon>
        <taxon>Micrococcales</taxon>
        <taxon>Microbacteriaceae</taxon>
        <taxon>Pontimonas</taxon>
    </lineage>
</organism>
<dbReference type="EMBL" id="CP026923">
    <property type="protein sequence ID" value="AVG24434.1"/>
    <property type="molecule type" value="Genomic_DNA"/>
</dbReference>
<evidence type="ECO:0000259" key="5">
    <source>
        <dbReference type="Pfam" id="PF01850"/>
    </source>
</evidence>
<dbReference type="SUPFAM" id="SSF88723">
    <property type="entry name" value="PIN domain-like"/>
    <property type="match status" value="1"/>
</dbReference>